<organism evidence="1 2">
    <name type="scientific">Aequorivita vitellina</name>
    <dbReference type="NCBI Taxonomy" id="2874475"/>
    <lineage>
        <taxon>Bacteria</taxon>
        <taxon>Pseudomonadati</taxon>
        <taxon>Bacteroidota</taxon>
        <taxon>Flavobacteriia</taxon>
        <taxon>Flavobacteriales</taxon>
        <taxon>Flavobacteriaceae</taxon>
        <taxon>Aequorivita</taxon>
    </lineage>
</organism>
<gene>
    <name evidence="1" type="ORF">K8089_03215</name>
</gene>
<comment type="caution">
    <text evidence="1">The sequence shown here is derived from an EMBL/GenBank/DDBJ whole genome shotgun (WGS) entry which is preliminary data.</text>
</comment>
<dbReference type="PROSITE" id="PS51257">
    <property type="entry name" value="PROKAR_LIPOPROTEIN"/>
    <property type="match status" value="1"/>
</dbReference>
<accession>A0A9X1QVR2</accession>
<protein>
    <recommendedName>
        <fullName evidence="3">Rieske domain-containing protein</fullName>
    </recommendedName>
</protein>
<evidence type="ECO:0000313" key="2">
    <source>
        <dbReference type="Proteomes" id="UP001139461"/>
    </source>
</evidence>
<proteinExistence type="predicted"/>
<evidence type="ECO:0000313" key="1">
    <source>
        <dbReference type="EMBL" id="MCG2418018.1"/>
    </source>
</evidence>
<keyword evidence="2" id="KW-1185">Reference proteome</keyword>
<dbReference type="Proteomes" id="UP001139461">
    <property type="component" value="Unassembled WGS sequence"/>
</dbReference>
<sequence>MKNKILFLLIFAIVISCSKSDDKRERNPYLTDPVVNLNLNLNLPEYNPLKFPGNYVVTSQGIKGIVVYCVSENQYLAFDLTDPNHAPSSCSRMELTGVIASCPCTTDENKYFLTSGQHTTEPDSKYPMQQYNAQKNGNTVVISN</sequence>
<reference evidence="1" key="1">
    <citation type="submission" date="2021-09" db="EMBL/GenBank/DDBJ databases">
        <title>Genome of Aequorivita sp. strain F47161.</title>
        <authorList>
            <person name="Wang Y."/>
        </authorList>
    </citation>
    <scope>NUCLEOTIDE SEQUENCE</scope>
    <source>
        <strain evidence="1">F47161</strain>
    </source>
</reference>
<dbReference type="EMBL" id="JAIRBA010000004">
    <property type="protein sequence ID" value="MCG2418018.1"/>
    <property type="molecule type" value="Genomic_DNA"/>
</dbReference>
<dbReference type="AlphaFoldDB" id="A0A9X1QVR2"/>
<dbReference type="RefSeq" id="WP_237601832.1">
    <property type="nucleotide sequence ID" value="NZ_JAIRBA010000004.1"/>
</dbReference>
<name>A0A9X1QVR2_9FLAO</name>
<evidence type="ECO:0008006" key="3">
    <source>
        <dbReference type="Google" id="ProtNLM"/>
    </source>
</evidence>